<keyword evidence="2" id="KW-1185">Reference proteome</keyword>
<organism evidence="1 2">
    <name type="scientific">Artemisia annua</name>
    <name type="common">Sweet wormwood</name>
    <dbReference type="NCBI Taxonomy" id="35608"/>
    <lineage>
        <taxon>Eukaryota</taxon>
        <taxon>Viridiplantae</taxon>
        <taxon>Streptophyta</taxon>
        <taxon>Embryophyta</taxon>
        <taxon>Tracheophyta</taxon>
        <taxon>Spermatophyta</taxon>
        <taxon>Magnoliopsida</taxon>
        <taxon>eudicotyledons</taxon>
        <taxon>Gunneridae</taxon>
        <taxon>Pentapetalae</taxon>
        <taxon>asterids</taxon>
        <taxon>campanulids</taxon>
        <taxon>Asterales</taxon>
        <taxon>Asteraceae</taxon>
        <taxon>Asteroideae</taxon>
        <taxon>Anthemideae</taxon>
        <taxon>Artemisiinae</taxon>
        <taxon>Artemisia</taxon>
    </lineage>
</organism>
<evidence type="ECO:0000313" key="1">
    <source>
        <dbReference type="EMBL" id="PWA70848.1"/>
    </source>
</evidence>
<comment type="caution">
    <text evidence="1">The sequence shown here is derived from an EMBL/GenBank/DDBJ whole genome shotgun (WGS) entry which is preliminary data.</text>
</comment>
<dbReference type="Proteomes" id="UP000245207">
    <property type="component" value="Unassembled WGS sequence"/>
</dbReference>
<name>A0A2U1NBH5_ARTAN</name>
<dbReference type="AlphaFoldDB" id="A0A2U1NBH5"/>
<dbReference type="OrthoDB" id="1939062at2759"/>
<dbReference type="InterPro" id="IPR027417">
    <property type="entry name" value="P-loop_NTPase"/>
</dbReference>
<keyword evidence="1" id="KW-0547">Nucleotide-binding</keyword>
<dbReference type="STRING" id="35608.A0A2U1NBH5"/>
<gene>
    <name evidence="1" type="ORF">CTI12_AA285350</name>
</gene>
<proteinExistence type="predicted"/>
<sequence>MEITIIVMIDCEWDDKEWLFMNSKGSMIVVSKDVTLVQLTDNLHKKPQVSKESDSFKLEVRYKLATPWFSAAEIDGDEDLKTFISKYSHGVSYRTYFITRPCVSPLTKKIPLLFTVVTNTSYFKRSESPISLQPDVATDSNQISGNNPDFMCASDRWNVQVFSLGRTARAGREGYAVTFITDNDRSLLKAIADIQSSGWKTSACRTLSPEGIELHFDKAVGNKDTTTSVQQPRPPREYGIIQERLAISKRKKEKLADERKGGRCGCGLSRQRWRTLKLPTQGSKEEARGDVQRSLQYENRSSQELYGVLFIE</sequence>
<protein>
    <submittedName>
        <fullName evidence="1">DEAD-box ATP-dependent RNA helicase 28</fullName>
    </submittedName>
</protein>
<dbReference type="GO" id="GO:0004386">
    <property type="term" value="F:helicase activity"/>
    <property type="evidence" value="ECO:0007669"/>
    <property type="project" value="UniProtKB-KW"/>
</dbReference>
<keyword evidence="1" id="KW-0067">ATP-binding</keyword>
<accession>A0A2U1NBH5</accession>
<evidence type="ECO:0000313" key="2">
    <source>
        <dbReference type="Proteomes" id="UP000245207"/>
    </source>
</evidence>
<reference evidence="1 2" key="1">
    <citation type="journal article" date="2018" name="Mol. Plant">
        <title>The genome of Artemisia annua provides insight into the evolution of Asteraceae family and artemisinin biosynthesis.</title>
        <authorList>
            <person name="Shen Q."/>
            <person name="Zhang L."/>
            <person name="Liao Z."/>
            <person name="Wang S."/>
            <person name="Yan T."/>
            <person name="Shi P."/>
            <person name="Liu M."/>
            <person name="Fu X."/>
            <person name="Pan Q."/>
            <person name="Wang Y."/>
            <person name="Lv Z."/>
            <person name="Lu X."/>
            <person name="Zhang F."/>
            <person name="Jiang W."/>
            <person name="Ma Y."/>
            <person name="Chen M."/>
            <person name="Hao X."/>
            <person name="Li L."/>
            <person name="Tang Y."/>
            <person name="Lv G."/>
            <person name="Zhou Y."/>
            <person name="Sun X."/>
            <person name="Brodelius P.E."/>
            <person name="Rose J.K.C."/>
            <person name="Tang K."/>
        </authorList>
    </citation>
    <scope>NUCLEOTIDE SEQUENCE [LARGE SCALE GENOMIC DNA]</scope>
    <source>
        <strain evidence="2">cv. Huhao1</strain>
        <tissue evidence="1">Leaf</tissue>
    </source>
</reference>
<keyword evidence="1" id="KW-0378">Hydrolase</keyword>
<keyword evidence="1" id="KW-0347">Helicase</keyword>
<dbReference type="EMBL" id="PKPP01003172">
    <property type="protein sequence ID" value="PWA70848.1"/>
    <property type="molecule type" value="Genomic_DNA"/>
</dbReference>
<dbReference type="Gene3D" id="3.40.50.300">
    <property type="entry name" value="P-loop containing nucleotide triphosphate hydrolases"/>
    <property type="match status" value="1"/>
</dbReference>